<keyword evidence="1" id="KW-0472">Membrane</keyword>
<dbReference type="RefSeq" id="WP_194978069.1">
    <property type="nucleotide sequence ID" value="NZ_JADMKS010000004.1"/>
</dbReference>
<dbReference type="AlphaFoldDB" id="A0AA40X2F4"/>
<dbReference type="PROSITE" id="PS51257">
    <property type="entry name" value="PROKAR_LIPOPROTEIN"/>
    <property type="match status" value="1"/>
</dbReference>
<sequence length="245" mass="27984">MRWISCSKGRAVNVLAIGGVLMVALSVLSGCHDRRQGVMTPFGDGVEQWGTKLPYDRWQFNVFYPENLLAAMTFAIVQDGNIDRTTYRNLDPTRPSQRSVGKWSKIIGNFSANYNVGNALPVSMHFCWDSVIDKQPYETIIWFGRETWQQMTTRYAAWEDPKKPFWRSDVIIGLAPGGVVRVWLSNQGDPAVLQRGARISTVAGDKRRMCKAIRSKYSFDHEIPEGYDPFIKDFIKGKNYPYGEW</sequence>
<reference evidence="2" key="1">
    <citation type="submission" date="2020-11" db="EMBL/GenBank/DDBJ databases">
        <authorList>
            <person name="Lee S.D."/>
        </authorList>
    </citation>
    <scope>NUCLEOTIDE SEQUENCE</scope>
    <source>
        <strain evidence="2">SAP-2</strain>
    </source>
</reference>
<gene>
    <name evidence="2" type="ORF">ITX54_11815</name>
</gene>
<keyword evidence="1" id="KW-0812">Transmembrane</keyword>
<evidence type="ECO:0000313" key="2">
    <source>
        <dbReference type="EMBL" id="MBF6637343.1"/>
    </source>
</evidence>
<evidence type="ECO:0000313" key="3">
    <source>
        <dbReference type="Proteomes" id="UP000705283"/>
    </source>
</evidence>
<dbReference type="Proteomes" id="UP000705283">
    <property type="component" value="Unassembled WGS sequence"/>
</dbReference>
<dbReference type="EMBL" id="JADMKS010000004">
    <property type="protein sequence ID" value="MBF6637343.1"/>
    <property type="molecule type" value="Genomic_DNA"/>
</dbReference>
<name>A0AA40X2F4_9GAMM</name>
<feature type="transmembrane region" description="Helical" evidence="1">
    <location>
        <begin position="12"/>
        <end position="30"/>
    </location>
</feature>
<dbReference type="InterPro" id="IPR021326">
    <property type="entry name" value="DUF2931"/>
</dbReference>
<protein>
    <submittedName>
        <fullName evidence="2">DUF2931 family protein</fullName>
    </submittedName>
</protein>
<organism evidence="2 3">
    <name type="scientific">Rouxiella silvae</name>
    <dbReference type="NCBI Taxonomy" id="1646373"/>
    <lineage>
        <taxon>Bacteria</taxon>
        <taxon>Pseudomonadati</taxon>
        <taxon>Pseudomonadota</taxon>
        <taxon>Gammaproteobacteria</taxon>
        <taxon>Enterobacterales</taxon>
        <taxon>Yersiniaceae</taxon>
        <taxon>Rouxiella</taxon>
    </lineage>
</organism>
<accession>A0AA40X2F4</accession>
<reference evidence="2" key="2">
    <citation type="submission" date="2022-09" db="EMBL/GenBank/DDBJ databases">
        <title>Rouxiella aceris sp. nov., isolated from tree sap and emended description of the genus Rhouxiella.</title>
        <authorList>
            <person name="Kim I.S."/>
        </authorList>
    </citation>
    <scope>NUCLEOTIDE SEQUENCE</scope>
    <source>
        <strain evidence="2">SAP-2</strain>
    </source>
</reference>
<proteinExistence type="predicted"/>
<dbReference type="Pfam" id="PF11153">
    <property type="entry name" value="DUF2931"/>
    <property type="match status" value="1"/>
</dbReference>
<comment type="caution">
    <text evidence="2">The sequence shown here is derived from an EMBL/GenBank/DDBJ whole genome shotgun (WGS) entry which is preliminary data.</text>
</comment>
<keyword evidence="1" id="KW-1133">Transmembrane helix</keyword>
<evidence type="ECO:0000256" key="1">
    <source>
        <dbReference type="SAM" id="Phobius"/>
    </source>
</evidence>